<feature type="signal peptide" evidence="1">
    <location>
        <begin position="1"/>
        <end position="16"/>
    </location>
</feature>
<feature type="chain" id="PRO_5035190243" evidence="1">
    <location>
        <begin position="17"/>
        <end position="154"/>
    </location>
</feature>
<evidence type="ECO:0000313" key="3">
    <source>
        <dbReference type="Proteomes" id="UP000770661"/>
    </source>
</evidence>
<keyword evidence="1" id="KW-0732">Signal</keyword>
<evidence type="ECO:0000256" key="1">
    <source>
        <dbReference type="SAM" id="SignalP"/>
    </source>
</evidence>
<comment type="caution">
    <text evidence="2">The sequence shown here is derived from an EMBL/GenBank/DDBJ whole genome shotgun (WGS) entry which is preliminary data.</text>
</comment>
<evidence type="ECO:0000313" key="2">
    <source>
        <dbReference type="EMBL" id="KAG0729626.1"/>
    </source>
</evidence>
<proteinExistence type="predicted"/>
<protein>
    <submittedName>
        <fullName evidence="2">Uncharacterized protein</fullName>
    </submittedName>
</protein>
<keyword evidence="3" id="KW-1185">Reference proteome</keyword>
<accession>A0A8J4YS37</accession>
<organism evidence="2 3">
    <name type="scientific">Chionoecetes opilio</name>
    <name type="common">Atlantic snow crab</name>
    <name type="synonym">Cancer opilio</name>
    <dbReference type="NCBI Taxonomy" id="41210"/>
    <lineage>
        <taxon>Eukaryota</taxon>
        <taxon>Metazoa</taxon>
        <taxon>Ecdysozoa</taxon>
        <taxon>Arthropoda</taxon>
        <taxon>Crustacea</taxon>
        <taxon>Multicrustacea</taxon>
        <taxon>Malacostraca</taxon>
        <taxon>Eumalacostraca</taxon>
        <taxon>Eucarida</taxon>
        <taxon>Decapoda</taxon>
        <taxon>Pleocyemata</taxon>
        <taxon>Brachyura</taxon>
        <taxon>Eubrachyura</taxon>
        <taxon>Majoidea</taxon>
        <taxon>Majidae</taxon>
        <taxon>Chionoecetes</taxon>
    </lineage>
</organism>
<dbReference type="EMBL" id="JACEEZ010000991">
    <property type="protein sequence ID" value="KAG0729626.1"/>
    <property type="molecule type" value="Genomic_DNA"/>
</dbReference>
<dbReference type="AlphaFoldDB" id="A0A8J4YS37"/>
<dbReference type="Proteomes" id="UP000770661">
    <property type="component" value="Unassembled WGS sequence"/>
</dbReference>
<gene>
    <name evidence="2" type="ORF">GWK47_029952</name>
</gene>
<reference evidence="2" key="1">
    <citation type="submission" date="2020-07" db="EMBL/GenBank/DDBJ databases">
        <title>The High-quality genome of the commercially important snow crab, Chionoecetes opilio.</title>
        <authorList>
            <person name="Jeong J.-H."/>
            <person name="Ryu S."/>
        </authorList>
    </citation>
    <scope>NUCLEOTIDE SEQUENCE</scope>
    <source>
        <strain evidence="2">MADBK_172401_WGS</strain>
        <tissue evidence="2">Digestive gland</tissue>
    </source>
</reference>
<name>A0A8J4YS37_CHIOP</name>
<sequence length="154" mass="17082">MFLKWILCLPLLLARSDIFDGCSPVDVKHNINAPLLAPSWTNGLSAVPASCEKVLSFPFSFWNKAHPINGSRGLGDHLCRRNILSNSLDRAAFVVLRRDPSPLAKAHGQRPQGMSQDITHLSFRFSATRDHLANRFLSAFKIASLAWLVSVVSF</sequence>